<dbReference type="Proteomes" id="UP000051448">
    <property type="component" value="Unassembled WGS sequence"/>
</dbReference>
<comment type="caution">
    <text evidence="1">The sequence shown here is derived from an EMBL/GenBank/DDBJ whole genome shotgun (WGS) entry which is preliminary data.</text>
</comment>
<dbReference type="Gene3D" id="3.40.10.10">
    <property type="entry name" value="DNA Methylphosphotriester Repair Domain"/>
    <property type="match status" value="1"/>
</dbReference>
<evidence type="ECO:0000313" key="2">
    <source>
        <dbReference type="Proteomes" id="UP000051448"/>
    </source>
</evidence>
<protein>
    <recommendedName>
        <fullName evidence="3">DNA-entry nuclease</fullName>
    </recommendedName>
</protein>
<reference evidence="1 2" key="1">
    <citation type="journal article" date="2015" name="Genome Announc.">
        <title>Expanding the biotechnology potential of lactobacilli through comparative genomics of 213 strains and associated genera.</title>
        <authorList>
            <person name="Sun Z."/>
            <person name="Harris H.M."/>
            <person name="McCann A."/>
            <person name="Guo C."/>
            <person name="Argimon S."/>
            <person name="Zhang W."/>
            <person name="Yang X."/>
            <person name="Jeffery I.B."/>
            <person name="Cooney J.C."/>
            <person name="Kagawa T.F."/>
            <person name="Liu W."/>
            <person name="Song Y."/>
            <person name="Salvetti E."/>
            <person name="Wrobel A."/>
            <person name="Rasinkangas P."/>
            <person name="Parkhill J."/>
            <person name="Rea M.C."/>
            <person name="O'Sullivan O."/>
            <person name="Ritari J."/>
            <person name="Douillard F.P."/>
            <person name="Paul Ross R."/>
            <person name="Yang R."/>
            <person name="Briner A.E."/>
            <person name="Felis G.E."/>
            <person name="de Vos W.M."/>
            <person name="Barrangou R."/>
            <person name="Klaenhammer T.R."/>
            <person name="Caufield P.W."/>
            <person name="Cui Y."/>
            <person name="Zhang H."/>
            <person name="O'Toole P.W."/>
        </authorList>
    </citation>
    <scope>NUCLEOTIDE SEQUENCE [LARGE SCALE GENOMIC DNA]</scope>
    <source>
        <strain evidence="1 2">DSM 19519</strain>
    </source>
</reference>
<name>A0A0R1MTS3_9LACO</name>
<gene>
    <name evidence="1" type="ORF">FC92_GL000181</name>
</gene>
<dbReference type="AlphaFoldDB" id="A0A0R1MTS3"/>
<dbReference type="PATRIC" id="fig|1423759.3.peg.185"/>
<organism evidence="1 2">
    <name type="scientific">Liquorilactobacillus hordei DSM 19519</name>
    <dbReference type="NCBI Taxonomy" id="1423759"/>
    <lineage>
        <taxon>Bacteria</taxon>
        <taxon>Bacillati</taxon>
        <taxon>Bacillota</taxon>
        <taxon>Bacilli</taxon>
        <taxon>Lactobacillales</taxon>
        <taxon>Lactobacillaceae</taxon>
        <taxon>Liquorilactobacillus</taxon>
    </lineage>
</organism>
<accession>A0A0R1MTS3</accession>
<sequence length="64" mass="6838">MTQTTNNNGGDDLYTGTSGKIIGNSQSHIYHVPGQAGYHTNSSNAVYFNSEADAQAAGYRKSLR</sequence>
<dbReference type="EMBL" id="AZDX01000010">
    <property type="protein sequence ID" value="KRL07064.1"/>
    <property type="molecule type" value="Genomic_DNA"/>
</dbReference>
<dbReference type="SUPFAM" id="SSF57884">
    <property type="entry name" value="Ada DNA repair protein, N-terminal domain (N-Ada 10)"/>
    <property type="match status" value="1"/>
</dbReference>
<keyword evidence="2" id="KW-1185">Reference proteome</keyword>
<dbReference type="InterPro" id="IPR035451">
    <property type="entry name" value="Ada-like_dom_sf"/>
</dbReference>
<evidence type="ECO:0000313" key="1">
    <source>
        <dbReference type="EMBL" id="KRL07064.1"/>
    </source>
</evidence>
<dbReference type="GeneID" id="98311856"/>
<dbReference type="STRING" id="1423759.FC92_GL000181"/>
<dbReference type="RefSeq" id="WP_233419141.1">
    <property type="nucleotide sequence ID" value="NZ_AZDX01000010.1"/>
</dbReference>
<evidence type="ECO:0008006" key="3">
    <source>
        <dbReference type="Google" id="ProtNLM"/>
    </source>
</evidence>
<proteinExistence type="predicted"/>